<evidence type="ECO:0000313" key="8">
    <source>
        <dbReference type="Proteomes" id="UP000054495"/>
    </source>
</evidence>
<keyword evidence="5" id="KW-0444">Lipid biosynthesis</keyword>
<evidence type="ECO:0000256" key="4">
    <source>
        <dbReference type="PIRSR" id="PIRSR625650-4"/>
    </source>
</evidence>
<dbReference type="AlphaFoldDB" id="A0A0D6LK65"/>
<feature type="binding site" evidence="3">
    <location>
        <begin position="242"/>
        <end position="245"/>
    </location>
    <ligand>
        <name>FAD</name>
        <dbReference type="ChEBI" id="CHEBI:57692"/>
    </ligand>
</feature>
<feature type="binding site" evidence="3">
    <location>
        <begin position="229"/>
        <end position="235"/>
    </location>
    <ligand>
        <name>FAD</name>
        <dbReference type="ChEBI" id="CHEBI:57692"/>
    </ligand>
</feature>
<dbReference type="Proteomes" id="UP000054495">
    <property type="component" value="Unassembled WGS sequence"/>
</dbReference>
<dbReference type="Gene3D" id="3.30.70.3450">
    <property type="match status" value="1"/>
</dbReference>
<dbReference type="InterPro" id="IPR036318">
    <property type="entry name" value="FAD-bd_PCMH-like_sf"/>
</dbReference>
<dbReference type="EMBL" id="KE125044">
    <property type="protein sequence ID" value="EPB72465.1"/>
    <property type="molecule type" value="Genomic_DNA"/>
</dbReference>
<dbReference type="Gene3D" id="3.30.43.10">
    <property type="entry name" value="Uridine Diphospho-n-acetylenolpyruvylglucosamine Reductase, domain 2"/>
    <property type="match status" value="1"/>
</dbReference>
<evidence type="ECO:0000256" key="2">
    <source>
        <dbReference type="ARBA" id="ARBA00031574"/>
    </source>
</evidence>
<keyword evidence="5" id="KW-0808">Transferase</keyword>
<comment type="function">
    <text evidence="5">Catalyzes the exchange of an acyl for a long-chain alkyl group and the formation of the ether bond in the biosynthesis of ether phospholipids.</text>
</comment>
<dbReference type="GO" id="GO:0005777">
    <property type="term" value="C:peroxisome"/>
    <property type="evidence" value="ECO:0007669"/>
    <property type="project" value="UniProtKB-SubCell"/>
</dbReference>
<keyword evidence="5" id="KW-0285">Flavoprotein</keyword>
<keyword evidence="5" id="KW-0576">Peroxisome</keyword>
<dbReference type="UniPathway" id="UPA00781"/>
<dbReference type="InterPro" id="IPR006094">
    <property type="entry name" value="Oxid_FAD_bind_N"/>
</dbReference>
<gene>
    <name evidence="7" type="ORF">ANCCEY_08432</name>
</gene>
<evidence type="ECO:0000259" key="6">
    <source>
        <dbReference type="PROSITE" id="PS51387"/>
    </source>
</evidence>
<keyword evidence="8" id="KW-1185">Reference proteome</keyword>
<sequence>MNYLKEHNVPQSYRDKILKWNGWGYADSYFKLNQAGHVTMAGDKYDMSGQVMPHFRPWFEANLGVDLDYKTPSQKITDMEIPPPVENDEIYDGLLKANISFSNAPRMRLMRAHGHTVHDIIHLRHGRFPRLPDIVVWPRSEKDVQTIIELAMSTNCAIIPIGGGTSVSNALECPDYEKRTVLSMDMALMDKIIWIDKENLTCRAEAGIVGQSLERQLNDKGFTCGHEPDSIEFSTLGGWVSTRASGMKKNKYGNIEDLLVHVNFATAKGMIQKQCQVPRISSGPDLHHVILGSEGTLGVVTERIQPASLRLMDNEQFIMGQALKVESKSFWASLKSSMSRMYVTKWKGFHRIQPASLRLMDNEQFIMGQALKVESKSFWASLKSSMSRMYVTKWKGFHVTIKIFPLPEVKRHGSLVFPDFAHGVEFFREVARQCLANQYDRRKVTSPQCKRSG</sequence>
<dbReference type="PANTHER" id="PTHR46568:SF1">
    <property type="entry name" value="ALKYLDIHYDROXYACETONEPHOSPHATE SYNTHASE, PEROXISOMAL"/>
    <property type="match status" value="1"/>
</dbReference>
<comment type="cofactor">
    <cofactor evidence="3 5">
        <name>FAD</name>
        <dbReference type="ChEBI" id="CHEBI:57692"/>
    </cofactor>
</comment>
<comment type="pathway">
    <text evidence="5">Glycerolipid metabolism; ether lipid biosynthesis.</text>
</comment>
<dbReference type="PANTHER" id="PTHR46568">
    <property type="entry name" value="ALKYLDIHYDROXYACETONEPHOSPHATE SYNTHASE, PEROXISOMAL"/>
    <property type="match status" value="1"/>
</dbReference>
<feature type="binding site" evidence="3">
    <location>
        <begin position="294"/>
        <end position="300"/>
    </location>
    <ligand>
        <name>FAD</name>
        <dbReference type="ChEBI" id="CHEBI:57692"/>
    </ligand>
</feature>
<accession>A0A0D6LK65</accession>
<organism evidence="7 8">
    <name type="scientific">Ancylostoma ceylanicum</name>
    <dbReference type="NCBI Taxonomy" id="53326"/>
    <lineage>
        <taxon>Eukaryota</taxon>
        <taxon>Metazoa</taxon>
        <taxon>Ecdysozoa</taxon>
        <taxon>Nematoda</taxon>
        <taxon>Chromadorea</taxon>
        <taxon>Rhabditida</taxon>
        <taxon>Rhabditina</taxon>
        <taxon>Rhabditomorpha</taxon>
        <taxon>Strongyloidea</taxon>
        <taxon>Ancylostomatidae</taxon>
        <taxon>Ancylostomatinae</taxon>
        <taxon>Ancylostoma</taxon>
    </lineage>
</organism>
<reference evidence="7 8" key="1">
    <citation type="submission" date="2013-05" db="EMBL/GenBank/DDBJ databases">
        <title>Draft genome of the parasitic nematode Anyclostoma ceylanicum.</title>
        <authorList>
            <person name="Mitreva M."/>
        </authorList>
    </citation>
    <scope>NUCLEOTIDE SEQUENCE [LARGE SCALE GENOMIC DNA]</scope>
</reference>
<comment type="catalytic activity">
    <reaction evidence="5">
        <text>a long chain fatty alcohol + a 1-acylglycerone 3-phosphate = a 1-O-alkylglycerone 3-phosphate + a long-chain fatty acid + H(+)</text>
        <dbReference type="Rhea" id="RHEA:36171"/>
        <dbReference type="ChEBI" id="CHEBI:15378"/>
        <dbReference type="ChEBI" id="CHEBI:17135"/>
        <dbReference type="ChEBI" id="CHEBI:57534"/>
        <dbReference type="ChEBI" id="CHEBI:57560"/>
        <dbReference type="ChEBI" id="CHEBI:73315"/>
        <dbReference type="EC" id="2.5.1.26"/>
    </reaction>
</comment>
<dbReference type="SUPFAM" id="SSF56176">
    <property type="entry name" value="FAD-binding/transporter-associated domain-like"/>
    <property type="match status" value="1"/>
</dbReference>
<evidence type="ECO:0000256" key="5">
    <source>
        <dbReference type="RuleBase" id="RU363113"/>
    </source>
</evidence>
<dbReference type="GO" id="GO:0008611">
    <property type="term" value="P:ether lipid biosynthetic process"/>
    <property type="evidence" value="ECO:0007669"/>
    <property type="project" value="UniProtKB-UniPathway"/>
</dbReference>
<dbReference type="Gene3D" id="3.40.462.40">
    <property type="entry name" value="FAD-linked oxidase, cap domain/gating helix"/>
    <property type="match status" value="2"/>
</dbReference>
<dbReference type="Gene3D" id="3.30.465.10">
    <property type="match status" value="1"/>
</dbReference>
<dbReference type="InterPro" id="IPR025650">
    <property type="entry name" value="Alkyl-DHAP_Synthase"/>
</dbReference>
<evidence type="ECO:0000313" key="7">
    <source>
        <dbReference type="EMBL" id="EPB72465.1"/>
    </source>
</evidence>
<name>A0A0D6LK65_9BILA</name>
<feature type="site" description="Important for enzyme activity" evidence="4">
    <location>
        <position position="358"/>
    </location>
</feature>
<dbReference type="InterPro" id="IPR016167">
    <property type="entry name" value="FAD-bd_PCMH_sub1"/>
</dbReference>
<keyword evidence="5" id="KW-0443">Lipid metabolism</keyword>
<comment type="subunit">
    <text evidence="5">Homodimer.</text>
</comment>
<evidence type="ECO:0000256" key="1">
    <source>
        <dbReference type="ARBA" id="ARBA00008000"/>
    </source>
</evidence>
<dbReference type="EC" id="2.5.1.26" evidence="5"/>
<dbReference type="InterPro" id="IPR016169">
    <property type="entry name" value="FAD-bd_PCMH_sub2"/>
</dbReference>
<dbReference type="InterPro" id="IPR016166">
    <property type="entry name" value="FAD-bd_PCMH"/>
</dbReference>
<dbReference type="GO" id="GO:0008609">
    <property type="term" value="F:alkylglycerone-phosphate synthase activity"/>
    <property type="evidence" value="ECO:0007669"/>
    <property type="project" value="UniProtKB-EC"/>
</dbReference>
<proteinExistence type="inferred from homology"/>
<evidence type="ECO:0000256" key="3">
    <source>
        <dbReference type="PIRSR" id="PIRSR625650-3"/>
    </source>
</evidence>
<dbReference type="GO" id="GO:0071949">
    <property type="term" value="F:FAD binding"/>
    <property type="evidence" value="ECO:0007669"/>
    <property type="project" value="InterPro"/>
</dbReference>
<protein>
    <recommendedName>
        <fullName evidence="2 5">Alkylglycerone-phosphate synthase</fullName>
        <shortName evidence="5">Alkyl-DHAP synthase</shortName>
        <ecNumber evidence="5">2.5.1.26</ecNumber>
    </recommendedName>
</protein>
<dbReference type="Pfam" id="PF01565">
    <property type="entry name" value="FAD_binding_4"/>
    <property type="match status" value="1"/>
</dbReference>
<dbReference type="PROSITE" id="PS51387">
    <property type="entry name" value="FAD_PCMH"/>
    <property type="match status" value="1"/>
</dbReference>
<keyword evidence="3 5" id="KW-0274">FAD</keyword>
<comment type="similarity">
    <text evidence="1 5">Belongs to the FAD-binding oxidoreductase/transferase type 4 family.</text>
</comment>
<dbReference type="Gene3D" id="3.30.160.650">
    <property type="match status" value="1"/>
</dbReference>
<comment type="subcellular location">
    <subcellularLocation>
        <location evidence="5">Peroxisome</location>
    </subcellularLocation>
</comment>
<feature type="binding site" evidence="3">
    <location>
        <begin position="160"/>
        <end position="166"/>
    </location>
    <ligand>
        <name>FAD</name>
        <dbReference type="ChEBI" id="CHEBI:57692"/>
    </ligand>
</feature>
<feature type="domain" description="FAD-binding PCMH-type" evidence="6">
    <location>
        <begin position="128"/>
        <end position="310"/>
    </location>
</feature>